<feature type="repeat" description="WD" evidence="1">
    <location>
        <begin position="39"/>
        <end position="79"/>
    </location>
</feature>
<dbReference type="AlphaFoldDB" id="A0A1A9WJ19"/>
<dbReference type="VEuPathDB" id="VectorBase:GBRI021640"/>
<keyword evidence="1" id="KW-0853">WD repeat</keyword>
<dbReference type="InterPro" id="IPR036322">
    <property type="entry name" value="WD40_repeat_dom_sf"/>
</dbReference>
<evidence type="ECO:0000313" key="2">
    <source>
        <dbReference type="EnsemblMetazoa" id="GBRI021640-PA"/>
    </source>
</evidence>
<dbReference type="PROSITE" id="PS50082">
    <property type="entry name" value="WD_REPEATS_2"/>
    <property type="match status" value="1"/>
</dbReference>
<sequence>MMMMEEYSVFILEKATATTTTTTTTLYRYSAQAPILIYLYTHEEAISKLHVIDANIFATDEDDGTIKLWDLRMKNENQNSPDEDSALRTMPTMYTGIVSPKNWIMNYTQNNVHFRFNLDTCRAFCFLMGYSKS</sequence>
<evidence type="ECO:0000256" key="1">
    <source>
        <dbReference type="PROSITE-ProRule" id="PRU00221"/>
    </source>
</evidence>
<dbReference type="InterPro" id="IPR001680">
    <property type="entry name" value="WD40_rpt"/>
</dbReference>
<protein>
    <submittedName>
        <fullName evidence="2">WD_REPEATS_REGION domain-containing protein</fullName>
    </submittedName>
</protein>
<reference evidence="2" key="2">
    <citation type="submission" date="2020-05" db="UniProtKB">
        <authorList>
            <consortium name="EnsemblMetazoa"/>
        </authorList>
    </citation>
    <scope>IDENTIFICATION</scope>
    <source>
        <strain evidence="2">IAEA</strain>
    </source>
</reference>
<name>A0A1A9WJ19_9MUSC</name>
<evidence type="ECO:0000313" key="3">
    <source>
        <dbReference type="Proteomes" id="UP000091820"/>
    </source>
</evidence>
<accession>A0A1A9WJ19</accession>
<proteinExistence type="predicted"/>
<organism evidence="2 3">
    <name type="scientific">Glossina brevipalpis</name>
    <dbReference type="NCBI Taxonomy" id="37001"/>
    <lineage>
        <taxon>Eukaryota</taxon>
        <taxon>Metazoa</taxon>
        <taxon>Ecdysozoa</taxon>
        <taxon>Arthropoda</taxon>
        <taxon>Hexapoda</taxon>
        <taxon>Insecta</taxon>
        <taxon>Pterygota</taxon>
        <taxon>Neoptera</taxon>
        <taxon>Endopterygota</taxon>
        <taxon>Diptera</taxon>
        <taxon>Brachycera</taxon>
        <taxon>Muscomorpha</taxon>
        <taxon>Hippoboscoidea</taxon>
        <taxon>Glossinidae</taxon>
        <taxon>Glossina</taxon>
    </lineage>
</organism>
<reference evidence="3" key="1">
    <citation type="submission" date="2014-03" db="EMBL/GenBank/DDBJ databases">
        <authorList>
            <person name="Aksoy S."/>
            <person name="Warren W."/>
            <person name="Wilson R.K."/>
        </authorList>
    </citation>
    <scope>NUCLEOTIDE SEQUENCE [LARGE SCALE GENOMIC DNA]</scope>
    <source>
        <strain evidence="3">IAEA</strain>
    </source>
</reference>
<keyword evidence="3" id="KW-1185">Reference proteome</keyword>
<dbReference type="EnsemblMetazoa" id="GBRI021640-RA">
    <property type="protein sequence ID" value="GBRI021640-PA"/>
    <property type="gene ID" value="GBRI021640"/>
</dbReference>
<dbReference type="STRING" id="37001.A0A1A9WJ19"/>
<dbReference type="SUPFAM" id="SSF50978">
    <property type="entry name" value="WD40 repeat-like"/>
    <property type="match status" value="1"/>
</dbReference>
<dbReference type="Proteomes" id="UP000091820">
    <property type="component" value="Unassembled WGS sequence"/>
</dbReference>
<dbReference type="InterPro" id="IPR015943">
    <property type="entry name" value="WD40/YVTN_repeat-like_dom_sf"/>
</dbReference>
<dbReference type="Gene3D" id="2.130.10.10">
    <property type="entry name" value="YVTN repeat-like/Quinoprotein amine dehydrogenase"/>
    <property type="match status" value="1"/>
</dbReference>